<proteinExistence type="predicted"/>
<gene>
    <name evidence="1" type="ORF">F511_14893</name>
</gene>
<evidence type="ECO:0000313" key="2">
    <source>
        <dbReference type="Proteomes" id="UP000250235"/>
    </source>
</evidence>
<name>A0A2Z7BMM1_9LAMI</name>
<dbReference type="Proteomes" id="UP000250235">
    <property type="component" value="Unassembled WGS sequence"/>
</dbReference>
<dbReference type="EMBL" id="KV005023">
    <property type="protein sequence ID" value="KZV34639.1"/>
    <property type="molecule type" value="Genomic_DNA"/>
</dbReference>
<dbReference type="AlphaFoldDB" id="A0A2Z7BMM1"/>
<accession>A0A2Z7BMM1</accession>
<organism evidence="1 2">
    <name type="scientific">Dorcoceras hygrometricum</name>
    <dbReference type="NCBI Taxonomy" id="472368"/>
    <lineage>
        <taxon>Eukaryota</taxon>
        <taxon>Viridiplantae</taxon>
        <taxon>Streptophyta</taxon>
        <taxon>Embryophyta</taxon>
        <taxon>Tracheophyta</taxon>
        <taxon>Spermatophyta</taxon>
        <taxon>Magnoliopsida</taxon>
        <taxon>eudicotyledons</taxon>
        <taxon>Gunneridae</taxon>
        <taxon>Pentapetalae</taxon>
        <taxon>asterids</taxon>
        <taxon>lamiids</taxon>
        <taxon>Lamiales</taxon>
        <taxon>Gesneriaceae</taxon>
        <taxon>Didymocarpoideae</taxon>
        <taxon>Trichosporeae</taxon>
        <taxon>Loxocarpinae</taxon>
        <taxon>Dorcoceras</taxon>
    </lineage>
</organism>
<protein>
    <submittedName>
        <fullName evidence="1">Uncharacterized protein</fullName>
    </submittedName>
</protein>
<keyword evidence="2" id="KW-1185">Reference proteome</keyword>
<sequence>MSIQLSLRSPEQYATHESTCTSIAQIRIVQQLFAQLLSFICHNTSRNSCFFVDWILCAWLPRFLTSAFLASGYHVDWIGNSTEARDWIHCSSRLLLLVTLESCTCWFSSSQRASAESLARRQNAVVFINSNDIVLLSLTPDTNCCTPADLYRSSSILRLFLASVPAGPLAPADLSSSAEHDVDTDDIIIDGPFRCSSWFSFDVPAGSSSSSSACSWFISFQLIHFAPAGSTWPPPDFEHLT</sequence>
<reference evidence="1 2" key="1">
    <citation type="journal article" date="2015" name="Proc. Natl. Acad. Sci. U.S.A.">
        <title>The resurrection genome of Boea hygrometrica: A blueprint for survival of dehydration.</title>
        <authorList>
            <person name="Xiao L."/>
            <person name="Yang G."/>
            <person name="Zhang L."/>
            <person name="Yang X."/>
            <person name="Zhao S."/>
            <person name="Ji Z."/>
            <person name="Zhou Q."/>
            <person name="Hu M."/>
            <person name="Wang Y."/>
            <person name="Chen M."/>
            <person name="Xu Y."/>
            <person name="Jin H."/>
            <person name="Xiao X."/>
            <person name="Hu G."/>
            <person name="Bao F."/>
            <person name="Hu Y."/>
            <person name="Wan P."/>
            <person name="Li L."/>
            <person name="Deng X."/>
            <person name="Kuang T."/>
            <person name="Xiang C."/>
            <person name="Zhu J.K."/>
            <person name="Oliver M.J."/>
            <person name="He Y."/>
        </authorList>
    </citation>
    <scope>NUCLEOTIDE SEQUENCE [LARGE SCALE GENOMIC DNA]</scope>
    <source>
        <strain evidence="2">cv. XS01</strain>
    </source>
</reference>
<evidence type="ECO:0000313" key="1">
    <source>
        <dbReference type="EMBL" id="KZV34639.1"/>
    </source>
</evidence>